<keyword evidence="4" id="KW-1185">Reference proteome</keyword>
<organism evidence="3 4">
    <name type="scientific">Streptomyces mauvecolor</name>
    <dbReference type="NCBI Taxonomy" id="58345"/>
    <lineage>
        <taxon>Bacteria</taxon>
        <taxon>Bacillati</taxon>
        <taxon>Actinomycetota</taxon>
        <taxon>Actinomycetes</taxon>
        <taxon>Kitasatosporales</taxon>
        <taxon>Streptomycetaceae</taxon>
        <taxon>Streptomyces</taxon>
    </lineage>
</organism>
<keyword evidence="2" id="KW-1133">Transmembrane helix</keyword>
<gene>
    <name evidence="3" type="ORF">ACFPFX_12370</name>
</gene>
<reference evidence="4" key="1">
    <citation type="journal article" date="2019" name="Int. J. Syst. Evol. Microbiol.">
        <title>The Global Catalogue of Microorganisms (GCM) 10K type strain sequencing project: providing services to taxonomists for standard genome sequencing and annotation.</title>
        <authorList>
            <consortium name="The Broad Institute Genomics Platform"/>
            <consortium name="The Broad Institute Genome Sequencing Center for Infectious Disease"/>
            <person name="Wu L."/>
            <person name="Ma J."/>
        </authorList>
    </citation>
    <scope>NUCLEOTIDE SEQUENCE [LARGE SCALE GENOMIC DNA]</scope>
    <source>
        <strain evidence="4">CCM 7224</strain>
    </source>
</reference>
<evidence type="ECO:0000313" key="4">
    <source>
        <dbReference type="Proteomes" id="UP001595834"/>
    </source>
</evidence>
<keyword evidence="2" id="KW-0472">Membrane</keyword>
<evidence type="ECO:0000256" key="2">
    <source>
        <dbReference type="SAM" id="Phobius"/>
    </source>
</evidence>
<dbReference type="RefSeq" id="WP_344380971.1">
    <property type="nucleotide sequence ID" value="NZ_BAAASQ010000081.1"/>
</dbReference>
<evidence type="ECO:0008006" key="5">
    <source>
        <dbReference type="Google" id="ProtNLM"/>
    </source>
</evidence>
<evidence type="ECO:0000313" key="3">
    <source>
        <dbReference type="EMBL" id="MFC4957086.1"/>
    </source>
</evidence>
<protein>
    <recommendedName>
        <fullName evidence="5">Integral membrane protein</fullName>
    </recommendedName>
</protein>
<proteinExistence type="predicted"/>
<keyword evidence="2" id="KW-0812">Transmembrane</keyword>
<name>A0ABV9UJ53_9ACTN</name>
<feature type="transmembrane region" description="Helical" evidence="2">
    <location>
        <begin position="67"/>
        <end position="85"/>
    </location>
</feature>
<comment type="caution">
    <text evidence="3">The sequence shown here is derived from an EMBL/GenBank/DDBJ whole genome shotgun (WGS) entry which is preliminary data.</text>
</comment>
<dbReference type="Proteomes" id="UP001595834">
    <property type="component" value="Unassembled WGS sequence"/>
</dbReference>
<sequence length="88" mass="9316">MTTHPMPVAPITPAQPPAPGPVPASWPASRWRTAALASGAVAYLLLIAMVVTFWIQYPPVRGPLQVAGGMLIIPITAVPAWIGAVRRR</sequence>
<feature type="transmembrane region" description="Helical" evidence="2">
    <location>
        <begin position="34"/>
        <end position="55"/>
    </location>
</feature>
<evidence type="ECO:0000256" key="1">
    <source>
        <dbReference type="SAM" id="MobiDB-lite"/>
    </source>
</evidence>
<feature type="region of interest" description="Disordered" evidence="1">
    <location>
        <begin position="1"/>
        <end position="24"/>
    </location>
</feature>
<dbReference type="EMBL" id="JBHSIZ010000014">
    <property type="protein sequence ID" value="MFC4957086.1"/>
    <property type="molecule type" value="Genomic_DNA"/>
</dbReference>
<accession>A0ABV9UJ53</accession>
<feature type="compositionally biased region" description="Pro residues" evidence="1">
    <location>
        <begin position="7"/>
        <end position="24"/>
    </location>
</feature>